<gene>
    <name evidence="2" type="ORF">THF1D04_330028</name>
</gene>
<evidence type="ECO:0000313" key="3">
    <source>
        <dbReference type="Proteomes" id="UP001295420"/>
    </source>
</evidence>
<evidence type="ECO:0000256" key="1">
    <source>
        <dbReference type="SAM" id="MobiDB-lite"/>
    </source>
</evidence>
<accession>A0AAU9Q8F2</accession>
<dbReference type="NCBIfam" id="NF046101">
    <property type="entry name" value="PA3496_fam"/>
    <property type="match status" value="1"/>
</dbReference>
<feature type="region of interest" description="Disordered" evidence="1">
    <location>
        <begin position="1"/>
        <end position="31"/>
    </location>
</feature>
<dbReference type="EMBL" id="CAKMTQ010000027">
    <property type="protein sequence ID" value="CAH1533712.1"/>
    <property type="molecule type" value="Genomic_DNA"/>
</dbReference>
<sequence length="50" mass="5639">MAKAMSVKKPGSPKRKGPSKEQTQESQVRRRIEQYHEDKALEKALGLSLS</sequence>
<evidence type="ECO:0000313" key="2">
    <source>
        <dbReference type="EMBL" id="CAH1533712.1"/>
    </source>
</evidence>
<dbReference type="InterPro" id="IPR058059">
    <property type="entry name" value="PA3496-like"/>
</dbReference>
<reference evidence="2" key="1">
    <citation type="submission" date="2022-01" db="EMBL/GenBank/DDBJ databases">
        <authorList>
            <person name="Lagorce A."/>
        </authorList>
    </citation>
    <scope>NUCLEOTIDE SEQUENCE</scope>
    <source>
        <strain evidence="2">Th15_F1_D04</strain>
    </source>
</reference>
<dbReference type="RefSeq" id="WP_409931450.1">
    <property type="nucleotide sequence ID" value="NZ_CAKMTQ010000027.1"/>
</dbReference>
<organism evidence="2 3">
    <name type="scientific">Vibrio owensii</name>
    <dbReference type="NCBI Taxonomy" id="696485"/>
    <lineage>
        <taxon>Bacteria</taxon>
        <taxon>Pseudomonadati</taxon>
        <taxon>Pseudomonadota</taxon>
        <taxon>Gammaproteobacteria</taxon>
        <taxon>Vibrionales</taxon>
        <taxon>Vibrionaceae</taxon>
        <taxon>Vibrio</taxon>
    </lineage>
</organism>
<feature type="compositionally biased region" description="Basic and acidic residues" evidence="1">
    <location>
        <begin position="18"/>
        <end position="31"/>
    </location>
</feature>
<comment type="caution">
    <text evidence="2">The sequence shown here is derived from an EMBL/GenBank/DDBJ whole genome shotgun (WGS) entry which is preliminary data.</text>
</comment>
<protein>
    <submittedName>
        <fullName evidence="2">Uncharacterized protein</fullName>
    </submittedName>
</protein>
<dbReference type="AlphaFoldDB" id="A0AAU9Q8F2"/>
<dbReference type="Proteomes" id="UP001295420">
    <property type="component" value="Unassembled WGS sequence"/>
</dbReference>
<proteinExistence type="predicted"/>
<name>A0AAU9Q8F2_9VIBR</name>